<dbReference type="Gene3D" id="1.25.40.20">
    <property type="entry name" value="Ankyrin repeat-containing domain"/>
    <property type="match status" value="5"/>
</dbReference>
<evidence type="ECO:0008006" key="9">
    <source>
        <dbReference type="Google" id="ProtNLM"/>
    </source>
</evidence>
<dbReference type="SUPFAM" id="SSF48403">
    <property type="entry name" value="Ankyrin repeat"/>
    <property type="match status" value="2"/>
</dbReference>
<comment type="caution">
    <text evidence="7">The sequence shown here is derived from an EMBL/GenBank/DDBJ whole genome shotgun (WGS) entry which is preliminary data.</text>
</comment>
<feature type="repeat" description="ANK" evidence="3">
    <location>
        <begin position="1092"/>
        <end position="1124"/>
    </location>
</feature>
<feature type="compositionally biased region" description="Polar residues" evidence="5">
    <location>
        <begin position="74"/>
        <end position="85"/>
    </location>
</feature>
<feature type="transmembrane region" description="Helical" evidence="6">
    <location>
        <begin position="142"/>
        <end position="166"/>
    </location>
</feature>
<evidence type="ECO:0000256" key="6">
    <source>
        <dbReference type="SAM" id="Phobius"/>
    </source>
</evidence>
<keyword evidence="2 3" id="KW-0040">ANK repeat</keyword>
<feature type="repeat" description="ANK" evidence="3">
    <location>
        <begin position="1334"/>
        <end position="1366"/>
    </location>
</feature>
<feature type="repeat" description="ANK" evidence="3">
    <location>
        <begin position="1009"/>
        <end position="1041"/>
    </location>
</feature>
<dbReference type="PANTHER" id="PTHR24161">
    <property type="entry name" value="ANK_REP_REGION DOMAIN-CONTAINING PROTEIN-RELATED"/>
    <property type="match status" value="1"/>
</dbReference>
<keyword evidence="6" id="KW-1133">Transmembrane helix</keyword>
<name>A0A8H4T5S8_9HYPO</name>
<feature type="repeat" description="ANK" evidence="3">
    <location>
        <begin position="1367"/>
        <end position="1399"/>
    </location>
</feature>
<feature type="repeat" description="ANK" evidence="3">
    <location>
        <begin position="1248"/>
        <end position="1270"/>
    </location>
</feature>
<keyword evidence="1" id="KW-0677">Repeat</keyword>
<feature type="repeat" description="ANK" evidence="3">
    <location>
        <begin position="1467"/>
        <end position="1499"/>
    </location>
</feature>
<feature type="repeat" description="ANK" evidence="3">
    <location>
        <begin position="930"/>
        <end position="962"/>
    </location>
</feature>
<proteinExistence type="predicted"/>
<feature type="repeat" description="ANK" evidence="3">
    <location>
        <begin position="1282"/>
        <end position="1314"/>
    </location>
</feature>
<dbReference type="Pfam" id="PF12796">
    <property type="entry name" value="Ank_2"/>
    <property type="match status" value="6"/>
</dbReference>
<keyword evidence="6" id="KW-0472">Membrane</keyword>
<dbReference type="InterPro" id="IPR036770">
    <property type="entry name" value="Ankyrin_rpt-contain_sf"/>
</dbReference>
<feature type="repeat" description="ANK" evidence="3">
    <location>
        <begin position="1125"/>
        <end position="1158"/>
    </location>
</feature>
<keyword evidence="4" id="KW-0175">Coiled coil</keyword>
<evidence type="ECO:0000256" key="3">
    <source>
        <dbReference type="PROSITE-ProRule" id="PRU00023"/>
    </source>
</evidence>
<dbReference type="PRINTS" id="PR01415">
    <property type="entry name" value="ANKYRIN"/>
</dbReference>
<dbReference type="Pfam" id="PF00023">
    <property type="entry name" value="Ank"/>
    <property type="match status" value="1"/>
</dbReference>
<reference evidence="7" key="2">
    <citation type="submission" date="2020-05" db="EMBL/GenBank/DDBJ databases">
        <authorList>
            <person name="Kim H.-S."/>
            <person name="Proctor R.H."/>
            <person name="Brown D.W."/>
        </authorList>
    </citation>
    <scope>NUCLEOTIDE SEQUENCE</scope>
    <source>
        <strain evidence="7">NRRL 45417</strain>
    </source>
</reference>
<dbReference type="Proteomes" id="UP000604273">
    <property type="component" value="Unassembled WGS sequence"/>
</dbReference>
<feature type="compositionally biased region" description="Low complexity" evidence="5">
    <location>
        <begin position="86"/>
        <end position="98"/>
    </location>
</feature>
<dbReference type="SMART" id="SM00248">
    <property type="entry name" value="ANK"/>
    <property type="match status" value="13"/>
</dbReference>
<evidence type="ECO:0000256" key="4">
    <source>
        <dbReference type="SAM" id="Coils"/>
    </source>
</evidence>
<keyword evidence="8" id="KW-1185">Reference proteome</keyword>
<evidence type="ECO:0000256" key="1">
    <source>
        <dbReference type="ARBA" id="ARBA00022737"/>
    </source>
</evidence>
<feature type="transmembrane region" description="Helical" evidence="6">
    <location>
        <begin position="178"/>
        <end position="204"/>
    </location>
</feature>
<evidence type="ECO:0000313" key="7">
    <source>
        <dbReference type="EMBL" id="KAF4951952.1"/>
    </source>
</evidence>
<feature type="transmembrane region" description="Helical" evidence="6">
    <location>
        <begin position="310"/>
        <end position="330"/>
    </location>
</feature>
<reference evidence="7" key="1">
    <citation type="journal article" date="2020" name="BMC Genomics">
        <title>Correction to: Identification and distribution of gene clusters required for synthesis of sphingolipid metabolism inhibitors in diverse species of the filamentous fungus Fusarium.</title>
        <authorList>
            <person name="Kim H.S."/>
            <person name="Lohmar J.M."/>
            <person name="Busman M."/>
            <person name="Brown D.W."/>
            <person name="Naumann T.A."/>
            <person name="Divon H.H."/>
            <person name="Lysoe E."/>
            <person name="Uhlig S."/>
            <person name="Proctor R.H."/>
        </authorList>
    </citation>
    <scope>NUCLEOTIDE SEQUENCE</scope>
    <source>
        <strain evidence="7">NRRL 45417</strain>
    </source>
</reference>
<feature type="region of interest" description="Disordered" evidence="5">
    <location>
        <begin position="52"/>
        <end position="107"/>
    </location>
</feature>
<dbReference type="EMBL" id="JABFAI010000163">
    <property type="protein sequence ID" value="KAF4951952.1"/>
    <property type="molecule type" value="Genomic_DNA"/>
</dbReference>
<feature type="repeat" description="ANK" evidence="3">
    <location>
        <begin position="1500"/>
        <end position="1513"/>
    </location>
</feature>
<evidence type="ECO:0000313" key="8">
    <source>
        <dbReference type="Proteomes" id="UP000604273"/>
    </source>
</evidence>
<sequence length="1513" mass="165514">MAPLGIDVIDLSRSLRTMEWATGSQVGVLPGVYPKIVTIELVKAIERGYLKSLDKPPPRGASGAPDIEKGSSLKPLSTSGGLLTESNTTHTTSGSSGSRTHHQQVQAPAELQVPEIIITRKAGSDAPNITVNSNIYSGRREIYLVAIIGTFLQLGVLIYSALATYYRTLRFKKDDSSVAAYAYPCMSVGTLVLVAGMLVCAHVVESSTKEEYYQAKEGKAVRMVWLQQEKAVSDQKFDSFAVFARDDRPFVTTSRRPAENEISTTWLDKTIQLILTHAETLHKTIVQYGSKPEPRKHSETDSEECHATVLAFKAVFGTTISLFGFVIQFVGLRGMHWSASVAQLGIVVTMAGLRAWVRRGFVTPPASKQLATGFELDWFATTLCNYKEAPWVTDSILEKETEGEKLIEWRMVTGRTKQAHRELFDPQSDDSQVIEELGANSQGESILRALDVMDVRRKLGQLAAWHGPGSTEAACLARSMEIVMDALLGSASKSRLHWCFEVHYAGIGVQPIYFRFERQRGNWAAYLDEIEAALSLWLYSVNKEENGNLLSQKARMPSKESEDGPDENDCAQSGSKAPSHGRSLRLLGPQSPSMFRDLRWWVPTGVPDVLGVVEDKNGVMEIENHRIVGSGGQNLSQESVERIDTSPRYHHEPRTTRYRSQQPEFDLSNLKVDQRGLLAKESYAPLALLYAQDMFSAFMSAVAMTLETPISGNVNIRHDDTGDDQNWQSFTLRNDQLSKMAQDVENTGLGSLSDIYLSIIPPLSKENKLPQADSIIQLARQHAKRHEQLAHWNEAGDIYLWLFHTSSTFSKQTISAKATAVLMEYQKQVTGVINLKEAQHERSNLQRLKELQSKLENNLQMADEEVQVSLERLYQEQGRNWRYIPKLEAKSVYPKVFNFTPEHRLAQDDFSWKTRIPEIDKKNLNSRDILGWTPLTYAIATGSTEVVTELLRSQVDVNVRDLSEWTPLHYASCGTKVFPDRTPILPWTKISPVRELIREGAEINAQGRDGMAPLHCAAMSGFDQAVRSLVEAGAAIDILDVFGNTPLLWATYKGHKDIVESPLHLAALAGKSQVCELLMDYKDTDIEANDLHDRTPILSAAVAGHLHIAKLLVRKHADINVYDHQGRTLTHLAAANGHLDLLVHFVTALGADAQAQAGLVALGGQALGGTARMSGNATGGFAKGGKIKRGTGGFARGGNACVPHSNVTDFDGYAVGGSAIGRQAIGGEAVAGYAEGGTAHAFQPDDIGCRTPLHLAAANGHVDICKFLIDERSIDKNVQDADQQTPLHLAAANGQASVVSFLIDSGADKEIRAGGKQGHGTVAIGGKALGGKLGGRTPLHSAAEAGHPAVVAVLLKKGASAEATDDNQRTPLHLAVENLRYDAAKLLIDANVDKEVPEQSGWTPLYWATIQGDYNIANLLLTAGANAKAQSSINRETPLHWACFKGHLDISRLLVNKGAEKEAEDCNKRTPLFWAARGGHDDIARLLIDLGAEKNVQDVNGQTPLHVAAIFGT</sequence>
<feature type="repeat" description="ANK" evidence="3">
    <location>
        <begin position="1434"/>
        <end position="1466"/>
    </location>
</feature>
<dbReference type="PROSITE" id="PS50297">
    <property type="entry name" value="ANK_REP_REGION"/>
    <property type="match status" value="12"/>
</dbReference>
<feature type="coiled-coil region" evidence="4">
    <location>
        <begin position="835"/>
        <end position="865"/>
    </location>
</feature>
<organism evidence="7 8">
    <name type="scientific">Fusarium gaditjirri</name>
    <dbReference type="NCBI Taxonomy" id="282569"/>
    <lineage>
        <taxon>Eukaryota</taxon>
        <taxon>Fungi</taxon>
        <taxon>Dikarya</taxon>
        <taxon>Ascomycota</taxon>
        <taxon>Pezizomycotina</taxon>
        <taxon>Sordariomycetes</taxon>
        <taxon>Hypocreomycetidae</taxon>
        <taxon>Hypocreales</taxon>
        <taxon>Nectriaceae</taxon>
        <taxon>Fusarium</taxon>
        <taxon>Fusarium nisikadoi species complex</taxon>
    </lineage>
</organism>
<evidence type="ECO:0000256" key="5">
    <source>
        <dbReference type="SAM" id="MobiDB-lite"/>
    </source>
</evidence>
<dbReference type="PANTHER" id="PTHR24161:SF121">
    <property type="entry name" value="M-PHASE PHOSPHOPROTEIN 8"/>
    <property type="match status" value="1"/>
</dbReference>
<accession>A0A8H4T5S8</accession>
<feature type="repeat" description="ANK" evidence="3">
    <location>
        <begin position="1400"/>
        <end position="1432"/>
    </location>
</feature>
<dbReference type="PROSITE" id="PS50088">
    <property type="entry name" value="ANK_REPEAT"/>
    <property type="match status" value="12"/>
</dbReference>
<dbReference type="InterPro" id="IPR002110">
    <property type="entry name" value="Ankyrin_rpt"/>
</dbReference>
<gene>
    <name evidence="7" type="ORF">FGADI_7068</name>
</gene>
<protein>
    <recommendedName>
        <fullName evidence="9">Ankyrin repeat protein</fullName>
    </recommendedName>
</protein>
<feature type="region of interest" description="Disordered" evidence="5">
    <location>
        <begin position="550"/>
        <end position="586"/>
    </location>
</feature>
<dbReference type="OrthoDB" id="194358at2759"/>
<evidence type="ECO:0000256" key="2">
    <source>
        <dbReference type="ARBA" id="ARBA00023043"/>
    </source>
</evidence>
<keyword evidence="6" id="KW-0812">Transmembrane</keyword>